<proteinExistence type="predicted"/>
<accession>A0A250KG52</accession>
<feature type="domain" description="Nuclease associated modular" evidence="2">
    <location>
        <begin position="6"/>
        <end position="21"/>
    </location>
</feature>
<protein>
    <recommendedName>
        <fullName evidence="2">Nuclease associated modular domain-containing protein</fullName>
    </recommendedName>
</protein>
<evidence type="ECO:0000259" key="2">
    <source>
        <dbReference type="Pfam" id="PF07460"/>
    </source>
</evidence>
<reference evidence="3 4" key="1">
    <citation type="submission" date="2017-05" db="EMBL/GenBank/DDBJ databases">
        <title>whole genome sequence of Prevotella melaninogenica GAI 07411.</title>
        <authorList>
            <person name="Kondo Y."/>
            <person name="Hoshino T."/>
        </authorList>
    </citation>
    <scope>NUCLEOTIDE SEQUENCE [LARGE SCALE GENOMIC DNA]</scope>
    <source>
        <strain evidence="3 4">GAI 07411</strain>
    </source>
</reference>
<feature type="compositionally biased region" description="Basic and acidic residues" evidence="1">
    <location>
        <begin position="1"/>
        <end position="21"/>
    </location>
</feature>
<dbReference type="Proteomes" id="UP000267517">
    <property type="component" value="Chromosome I"/>
</dbReference>
<dbReference type="InterPro" id="IPR003611">
    <property type="entry name" value="NUMOD3"/>
</dbReference>
<evidence type="ECO:0000313" key="4">
    <source>
        <dbReference type="Proteomes" id="UP000267517"/>
    </source>
</evidence>
<dbReference type="GO" id="GO:0003677">
    <property type="term" value="F:DNA binding"/>
    <property type="evidence" value="ECO:0007669"/>
    <property type="project" value="InterPro"/>
</dbReference>
<name>A0A250KG52_9BACT</name>
<sequence>MEKEKYRHSEETKRKISEAQKKRYKNMTPAQEEKRIKSIKAKWEKINAARKLLEMNELYKKCMFEN</sequence>
<organism evidence="3 4">
    <name type="scientific">Prevotella melaninogenica</name>
    <dbReference type="NCBI Taxonomy" id="28132"/>
    <lineage>
        <taxon>Bacteria</taxon>
        <taxon>Pseudomonadati</taxon>
        <taxon>Bacteroidota</taxon>
        <taxon>Bacteroidia</taxon>
        <taxon>Bacteroidales</taxon>
        <taxon>Prevotellaceae</taxon>
        <taxon>Prevotella</taxon>
    </lineage>
</organism>
<dbReference type="EMBL" id="AP018049">
    <property type="protein sequence ID" value="BBA28639.1"/>
    <property type="molecule type" value="Genomic_DNA"/>
</dbReference>
<evidence type="ECO:0000313" key="3">
    <source>
        <dbReference type="EMBL" id="BBA28639.1"/>
    </source>
</evidence>
<dbReference type="AlphaFoldDB" id="A0A250KG52"/>
<feature type="region of interest" description="Disordered" evidence="1">
    <location>
        <begin position="1"/>
        <end position="31"/>
    </location>
</feature>
<gene>
    <name evidence="3" type="ORF">PMEL1_00543</name>
</gene>
<dbReference type="RefSeq" id="WP_120173845.1">
    <property type="nucleotide sequence ID" value="NZ_AP018049.1"/>
</dbReference>
<dbReference type="Pfam" id="PF07460">
    <property type="entry name" value="NUMOD3"/>
    <property type="match status" value="1"/>
</dbReference>
<evidence type="ECO:0000256" key="1">
    <source>
        <dbReference type="SAM" id="MobiDB-lite"/>
    </source>
</evidence>